<dbReference type="CDD" id="cd09272">
    <property type="entry name" value="RNase_HI_RT_Ty1"/>
    <property type="match status" value="1"/>
</dbReference>
<dbReference type="SUPFAM" id="SSF56672">
    <property type="entry name" value="DNA/RNA polymerases"/>
    <property type="match status" value="1"/>
</dbReference>
<gene>
    <name evidence="4" type="ORF">E3N88_40194</name>
</gene>
<dbReference type="Pfam" id="PF24626">
    <property type="entry name" value="SH3_Tf2-1"/>
    <property type="match status" value="1"/>
</dbReference>
<feature type="domain" description="Reverse transcriptase Ty1/copia-type" evidence="2">
    <location>
        <begin position="152"/>
        <end position="397"/>
    </location>
</feature>
<dbReference type="AlphaFoldDB" id="A0A5N6LM09"/>
<comment type="caution">
    <text evidence="4">The sequence shown here is derived from an EMBL/GenBank/DDBJ whole genome shotgun (WGS) entry which is preliminary data.</text>
</comment>
<protein>
    <submittedName>
        <fullName evidence="4">Uncharacterized protein</fullName>
    </submittedName>
</protein>
<proteinExistence type="predicted"/>
<evidence type="ECO:0000313" key="4">
    <source>
        <dbReference type="EMBL" id="KAD2393217.1"/>
    </source>
</evidence>
<dbReference type="InterPro" id="IPR013103">
    <property type="entry name" value="RVT_2"/>
</dbReference>
<dbReference type="PANTHER" id="PTHR11439:SF496">
    <property type="entry name" value="RNA-DIRECTED DNA POLYMERASE"/>
    <property type="match status" value="1"/>
</dbReference>
<evidence type="ECO:0000313" key="5">
    <source>
        <dbReference type="Proteomes" id="UP000326396"/>
    </source>
</evidence>
<feature type="domain" description="Tf2-1-like SH3-like" evidence="3">
    <location>
        <begin position="686"/>
        <end position="736"/>
    </location>
</feature>
<organism evidence="4 5">
    <name type="scientific">Mikania micrantha</name>
    <name type="common">bitter vine</name>
    <dbReference type="NCBI Taxonomy" id="192012"/>
    <lineage>
        <taxon>Eukaryota</taxon>
        <taxon>Viridiplantae</taxon>
        <taxon>Streptophyta</taxon>
        <taxon>Embryophyta</taxon>
        <taxon>Tracheophyta</taxon>
        <taxon>Spermatophyta</taxon>
        <taxon>Magnoliopsida</taxon>
        <taxon>eudicotyledons</taxon>
        <taxon>Gunneridae</taxon>
        <taxon>Pentapetalae</taxon>
        <taxon>asterids</taxon>
        <taxon>campanulids</taxon>
        <taxon>Asterales</taxon>
        <taxon>Asteraceae</taxon>
        <taxon>Asteroideae</taxon>
        <taxon>Heliantheae alliance</taxon>
        <taxon>Eupatorieae</taxon>
        <taxon>Mikania</taxon>
    </lineage>
</organism>
<dbReference type="Proteomes" id="UP000326396">
    <property type="component" value="Linkage Group LG9"/>
</dbReference>
<feature type="region of interest" description="Disordered" evidence="1">
    <location>
        <begin position="76"/>
        <end position="96"/>
    </location>
</feature>
<dbReference type="Pfam" id="PF07727">
    <property type="entry name" value="RVT_2"/>
    <property type="match status" value="1"/>
</dbReference>
<sequence length="795" mass="91320">MPYNANSCLQLLNLLFSPTTSVFDSYFSRVSEQKVFIARKAEFLETKFLSEGTSGRTVELEEVQDSQDDTHLVDTSNQHEDVENDHVDDQDTQNIRRSGRISVPPERYGFFMDGCYVVDSDEPTTYRDAMSKPDFDKWQEAMNIEMQSMYDNQVWELVTPPLKSKVVGSKWVFKKKTDMHGNLDTYKARLVAKGFTQTQGVDYDETFSPVAMLKSIRILFAIAAYYDYEIWQMDVKTAFLNGYLEEDVHMEQPEGFVDPKHPNKVCKLKKSIYGLKQASRSWNHRFDDEIKKFGFIKNADEACVYKKASGSIITFLVLYVDDILLFGNDIPTLQGVKAWLGSCFSIKDLGEAAYILGIKIYRDRSRRLIGLNQSAYIDKVLKRFKMENSKKGLVPIQKGTILSRSQCPSSKVEQERMNGVPYASAIGSIMYAMICTRPDVSCALSMTSRYQQNPGNSHWMAVKGILKYHRNTKDMFLTYGSGEEELVVKGYTDASFQTDRDDSRSQSGYVFIMNGGAVSWKSSKQDVVALSTTESEYIAASLAAQEAAWLRKFIADLGVVATIQDPLEIFCDNEGAIAQIKEPRAHQKTRHIERRFNYIRDEVEKGKICIRKVHTDQNIADPFTKLLERTKHESHTCSLGLRYSRPELIQEPTDKIAQIQQRLQATRSRQNSYADKRRKPLEFQVGDRVMLKVSPWKGVVRFAKKGKLTPRYVGPFEIIERIGPVAYKLRLPDELSEPLEIMGRKVKQLRRSRIPIVKVRWNSKRGPEFTWEREDHMKHKYPQLFTEEVVPDIDA</sequence>
<dbReference type="OrthoDB" id="1645289at2759"/>
<dbReference type="InterPro" id="IPR056924">
    <property type="entry name" value="SH3_Tf2-1"/>
</dbReference>
<dbReference type="EMBL" id="SZYD01000019">
    <property type="protein sequence ID" value="KAD2393217.1"/>
    <property type="molecule type" value="Genomic_DNA"/>
</dbReference>
<dbReference type="InterPro" id="IPR043502">
    <property type="entry name" value="DNA/RNA_pol_sf"/>
</dbReference>
<feature type="compositionally biased region" description="Basic and acidic residues" evidence="1">
    <location>
        <begin position="76"/>
        <end position="89"/>
    </location>
</feature>
<name>A0A5N6LM09_9ASTR</name>
<reference evidence="4 5" key="1">
    <citation type="submission" date="2019-05" db="EMBL/GenBank/DDBJ databases">
        <title>Mikania micrantha, genome provides insights into the molecular mechanism of rapid growth.</title>
        <authorList>
            <person name="Liu B."/>
        </authorList>
    </citation>
    <scope>NUCLEOTIDE SEQUENCE [LARGE SCALE GENOMIC DNA]</scope>
    <source>
        <strain evidence="4">NLD-2019</strain>
        <tissue evidence="4">Leaf</tissue>
    </source>
</reference>
<evidence type="ECO:0000259" key="3">
    <source>
        <dbReference type="Pfam" id="PF24626"/>
    </source>
</evidence>
<accession>A0A5N6LM09</accession>
<evidence type="ECO:0000256" key="1">
    <source>
        <dbReference type="SAM" id="MobiDB-lite"/>
    </source>
</evidence>
<keyword evidence="5" id="KW-1185">Reference proteome</keyword>
<dbReference type="PANTHER" id="PTHR11439">
    <property type="entry name" value="GAG-POL-RELATED RETROTRANSPOSON"/>
    <property type="match status" value="1"/>
</dbReference>
<evidence type="ECO:0000259" key="2">
    <source>
        <dbReference type="Pfam" id="PF07727"/>
    </source>
</evidence>